<proteinExistence type="predicted"/>
<name>A0ACB8ZPG5_CICIN</name>
<gene>
    <name evidence="1" type="ORF">L2E82_43870</name>
</gene>
<reference evidence="2" key="1">
    <citation type="journal article" date="2022" name="Mol. Ecol. Resour.">
        <title>The genomes of chicory, endive, great burdock and yacon provide insights into Asteraceae palaeo-polyploidization history and plant inulin production.</title>
        <authorList>
            <person name="Fan W."/>
            <person name="Wang S."/>
            <person name="Wang H."/>
            <person name="Wang A."/>
            <person name="Jiang F."/>
            <person name="Liu H."/>
            <person name="Zhao H."/>
            <person name="Xu D."/>
            <person name="Zhang Y."/>
        </authorList>
    </citation>
    <scope>NUCLEOTIDE SEQUENCE [LARGE SCALE GENOMIC DNA]</scope>
    <source>
        <strain evidence="2">cv. Punajuju</strain>
    </source>
</reference>
<organism evidence="1 2">
    <name type="scientific">Cichorium intybus</name>
    <name type="common">Chicory</name>
    <dbReference type="NCBI Taxonomy" id="13427"/>
    <lineage>
        <taxon>Eukaryota</taxon>
        <taxon>Viridiplantae</taxon>
        <taxon>Streptophyta</taxon>
        <taxon>Embryophyta</taxon>
        <taxon>Tracheophyta</taxon>
        <taxon>Spermatophyta</taxon>
        <taxon>Magnoliopsida</taxon>
        <taxon>eudicotyledons</taxon>
        <taxon>Gunneridae</taxon>
        <taxon>Pentapetalae</taxon>
        <taxon>asterids</taxon>
        <taxon>campanulids</taxon>
        <taxon>Asterales</taxon>
        <taxon>Asteraceae</taxon>
        <taxon>Cichorioideae</taxon>
        <taxon>Cichorieae</taxon>
        <taxon>Cichoriinae</taxon>
        <taxon>Cichorium</taxon>
    </lineage>
</organism>
<comment type="caution">
    <text evidence="1">The sequence shown here is derived from an EMBL/GenBank/DDBJ whole genome shotgun (WGS) entry which is preliminary data.</text>
</comment>
<dbReference type="EMBL" id="CM042016">
    <property type="protein sequence ID" value="KAI3699503.1"/>
    <property type="molecule type" value="Genomic_DNA"/>
</dbReference>
<keyword evidence="2" id="KW-1185">Reference proteome</keyword>
<reference evidence="1 2" key="2">
    <citation type="journal article" date="2022" name="Mol. Ecol. Resour.">
        <title>The genomes of chicory, endive, great burdock and yacon provide insights into Asteraceae paleo-polyploidization history and plant inulin production.</title>
        <authorList>
            <person name="Fan W."/>
            <person name="Wang S."/>
            <person name="Wang H."/>
            <person name="Wang A."/>
            <person name="Jiang F."/>
            <person name="Liu H."/>
            <person name="Zhao H."/>
            <person name="Xu D."/>
            <person name="Zhang Y."/>
        </authorList>
    </citation>
    <scope>NUCLEOTIDE SEQUENCE [LARGE SCALE GENOMIC DNA]</scope>
    <source>
        <strain evidence="2">cv. Punajuju</strain>
        <tissue evidence="1">Leaves</tissue>
    </source>
</reference>
<evidence type="ECO:0000313" key="2">
    <source>
        <dbReference type="Proteomes" id="UP001055811"/>
    </source>
</evidence>
<evidence type="ECO:0000313" key="1">
    <source>
        <dbReference type="EMBL" id="KAI3699503.1"/>
    </source>
</evidence>
<accession>A0ACB8ZPG5</accession>
<dbReference type="Proteomes" id="UP001055811">
    <property type="component" value="Linkage Group LG08"/>
</dbReference>
<sequence length="115" mass="13314">MATISNKDIKFGRRKRRTGGTGNTSGDGVAEFGDDGLWQREILMGDKYDFESEEERLCDQLEREELERHLNQKDAARTTKTLSKIATNGLEKELMEWQVNPPTRFKHKVTDNLQR</sequence>
<protein>
    <submittedName>
        <fullName evidence="1">Uncharacterized protein</fullName>
    </submittedName>
</protein>